<evidence type="ECO:0000259" key="5">
    <source>
        <dbReference type="SMART" id="SM00062"/>
    </source>
</evidence>
<dbReference type="Gene3D" id="3.40.190.10">
    <property type="entry name" value="Periplasmic binding protein-like II"/>
    <property type="match status" value="2"/>
</dbReference>
<dbReference type="Proteomes" id="UP000321485">
    <property type="component" value="Unassembled WGS sequence"/>
</dbReference>
<dbReference type="InterPro" id="IPR001638">
    <property type="entry name" value="Solute-binding_3/MltF_N"/>
</dbReference>
<dbReference type="SMART" id="SM00062">
    <property type="entry name" value="PBPb"/>
    <property type="match status" value="1"/>
</dbReference>
<evidence type="ECO:0000256" key="2">
    <source>
        <dbReference type="ARBA" id="ARBA00022448"/>
    </source>
</evidence>
<organism evidence="6 7">
    <name type="scientific">Acidovorax delafieldii</name>
    <name type="common">Pseudomonas delafieldii</name>
    <dbReference type="NCBI Taxonomy" id="47920"/>
    <lineage>
        <taxon>Bacteria</taxon>
        <taxon>Pseudomonadati</taxon>
        <taxon>Pseudomonadota</taxon>
        <taxon>Betaproteobacteria</taxon>
        <taxon>Burkholderiales</taxon>
        <taxon>Comamonadaceae</taxon>
        <taxon>Acidovorax</taxon>
    </lineage>
</organism>
<proteinExistence type="inferred from homology"/>
<comment type="caution">
    <text evidence="6">The sequence shown here is derived from an EMBL/GenBank/DDBJ whole genome shotgun (WGS) entry which is preliminary data.</text>
</comment>
<evidence type="ECO:0000256" key="4">
    <source>
        <dbReference type="SAM" id="SignalP"/>
    </source>
</evidence>
<dbReference type="PANTHER" id="PTHR30085">
    <property type="entry name" value="AMINO ACID ABC TRANSPORTER PERMEASE"/>
    <property type="match status" value="1"/>
</dbReference>
<evidence type="ECO:0000256" key="3">
    <source>
        <dbReference type="ARBA" id="ARBA00022729"/>
    </source>
</evidence>
<evidence type="ECO:0000256" key="1">
    <source>
        <dbReference type="ARBA" id="ARBA00010333"/>
    </source>
</evidence>
<sequence>MTCEANPARFGMVRALAAACAACATAGVIAQNTGTAAGLSTSAKAEVPSPALARTAEPPGQTLQRIQATGRVVIGHRGSSLPMSYVANGVPVGYSVDVCLQIAQAVGRHLQRRDLRVDYRQVTSGNRFEAIERGDVDLECGSTTNTAARRQRVAFTIAHFIASSRIVVQSQRPFERIEDLDGKTVASTVGTTNIDSLAREAANKSVRLRIEPARDHAEGFGWVVDGRVDGFAMDDVLLYGLRASHARPQDLKVIGKPMTIEPYAVAFERNDPALKAVVDAELRRLIQTRELHRLYDKWFTQPIPPHGINLGMRMSHLLVDSLRYPSDFVPQ</sequence>
<protein>
    <submittedName>
        <fullName evidence="6">Amino acid ABC transporter substrate-binding protein (PAAT family)</fullName>
    </submittedName>
</protein>
<dbReference type="Pfam" id="PF00497">
    <property type="entry name" value="SBP_bac_3"/>
    <property type="match status" value="1"/>
</dbReference>
<feature type="domain" description="Solute-binding protein family 3/N-terminal" evidence="5">
    <location>
        <begin position="71"/>
        <end position="302"/>
    </location>
</feature>
<evidence type="ECO:0000313" key="6">
    <source>
        <dbReference type="EMBL" id="TWG37664.1"/>
    </source>
</evidence>
<dbReference type="SUPFAM" id="SSF53850">
    <property type="entry name" value="Periplasmic binding protein-like II"/>
    <property type="match status" value="1"/>
</dbReference>
<dbReference type="GO" id="GO:0006865">
    <property type="term" value="P:amino acid transport"/>
    <property type="evidence" value="ECO:0007669"/>
    <property type="project" value="TreeGrafter"/>
</dbReference>
<accession>A0A561XNH6</accession>
<dbReference type="AlphaFoldDB" id="A0A561XNH6"/>
<dbReference type="InterPro" id="IPR051455">
    <property type="entry name" value="Bact_solute-bind_prot3"/>
</dbReference>
<gene>
    <name evidence="6" type="ORF">ATF69_2712</name>
</gene>
<dbReference type="EMBL" id="VJWE01000013">
    <property type="protein sequence ID" value="TWG37664.1"/>
    <property type="molecule type" value="Genomic_DNA"/>
</dbReference>
<keyword evidence="2" id="KW-0813">Transport</keyword>
<dbReference type="PANTHER" id="PTHR30085:SF2">
    <property type="entry name" value="GLUTAMATE_ASPARTATE IMPORT SOLUTE-BINDING PROTEIN"/>
    <property type="match status" value="1"/>
</dbReference>
<keyword evidence="3 4" id="KW-0732">Signal</keyword>
<reference evidence="6 7" key="1">
    <citation type="journal article" date="2015" name="Stand. Genomic Sci.">
        <title>Genomic Encyclopedia of Bacterial and Archaeal Type Strains, Phase III: the genomes of soil and plant-associated and newly described type strains.</title>
        <authorList>
            <person name="Whitman W.B."/>
            <person name="Woyke T."/>
            <person name="Klenk H.P."/>
            <person name="Zhou Y."/>
            <person name="Lilburn T.G."/>
            <person name="Beck B.J."/>
            <person name="De Vos P."/>
            <person name="Vandamme P."/>
            <person name="Eisen J.A."/>
            <person name="Garrity G."/>
            <person name="Hugenholtz P."/>
            <person name="Kyrpides N.C."/>
        </authorList>
    </citation>
    <scope>NUCLEOTIDE SEQUENCE [LARGE SCALE GENOMIC DNA]</scope>
    <source>
        <strain evidence="6 7">DSM 64</strain>
    </source>
</reference>
<feature type="signal peptide" evidence="4">
    <location>
        <begin position="1"/>
        <end position="30"/>
    </location>
</feature>
<dbReference type="GO" id="GO:0030288">
    <property type="term" value="C:outer membrane-bounded periplasmic space"/>
    <property type="evidence" value="ECO:0007669"/>
    <property type="project" value="TreeGrafter"/>
</dbReference>
<comment type="similarity">
    <text evidence="1">Belongs to the bacterial solute-binding protein 3 family.</text>
</comment>
<feature type="chain" id="PRO_5022183183" evidence="4">
    <location>
        <begin position="31"/>
        <end position="331"/>
    </location>
</feature>
<dbReference type="GO" id="GO:0005576">
    <property type="term" value="C:extracellular region"/>
    <property type="evidence" value="ECO:0007669"/>
    <property type="project" value="TreeGrafter"/>
</dbReference>
<dbReference type="CDD" id="cd13688">
    <property type="entry name" value="PBP2_GltI_DEBP"/>
    <property type="match status" value="1"/>
</dbReference>
<evidence type="ECO:0000313" key="7">
    <source>
        <dbReference type="Proteomes" id="UP000321485"/>
    </source>
</evidence>
<name>A0A561XNH6_ACIDE</name>